<dbReference type="OMA" id="MEMEQWS"/>
<feature type="region of interest" description="Disordered" evidence="1">
    <location>
        <begin position="29"/>
        <end position="58"/>
    </location>
</feature>
<accession>K3ZA03</accession>
<dbReference type="Gramene" id="KQL14512">
    <property type="protein sequence ID" value="KQL14512"/>
    <property type="gene ID" value="SETIT_023374mg"/>
</dbReference>
<keyword evidence="3" id="KW-1185">Reference proteome</keyword>
<feature type="compositionally biased region" description="Low complexity" evidence="1">
    <location>
        <begin position="34"/>
        <end position="45"/>
    </location>
</feature>
<protein>
    <submittedName>
        <fullName evidence="2">Uncharacterized protein</fullName>
    </submittedName>
</protein>
<name>K3ZA03_SETIT</name>
<dbReference type="InParanoid" id="K3ZA03"/>
<dbReference type="Proteomes" id="UP000004995">
    <property type="component" value="Unassembled WGS sequence"/>
</dbReference>
<proteinExistence type="predicted"/>
<dbReference type="EnsemblPlants" id="KQL14512">
    <property type="protein sequence ID" value="KQL14512"/>
    <property type="gene ID" value="SETIT_023374mg"/>
</dbReference>
<dbReference type="EMBL" id="AGNK02001581">
    <property type="status" value="NOT_ANNOTATED_CDS"/>
    <property type="molecule type" value="Genomic_DNA"/>
</dbReference>
<evidence type="ECO:0000313" key="2">
    <source>
        <dbReference type="EnsemblPlants" id="KQL14512"/>
    </source>
</evidence>
<reference evidence="3" key="1">
    <citation type="journal article" date="2012" name="Nat. Biotechnol.">
        <title>Reference genome sequence of the model plant Setaria.</title>
        <authorList>
            <person name="Bennetzen J.L."/>
            <person name="Schmutz J."/>
            <person name="Wang H."/>
            <person name="Percifield R."/>
            <person name="Hawkins J."/>
            <person name="Pontaroli A.C."/>
            <person name="Estep M."/>
            <person name="Feng L."/>
            <person name="Vaughn J.N."/>
            <person name="Grimwood J."/>
            <person name="Jenkins J."/>
            <person name="Barry K."/>
            <person name="Lindquist E."/>
            <person name="Hellsten U."/>
            <person name="Deshpande S."/>
            <person name="Wang X."/>
            <person name="Wu X."/>
            <person name="Mitros T."/>
            <person name="Triplett J."/>
            <person name="Yang X."/>
            <person name="Ye C.Y."/>
            <person name="Mauro-Herrera M."/>
            <person name="Wang L."/>
            <person name="Li P."/>
            <person name="Sharma M."/>
            <person name="Sharma R."/>
            <person name="Ronald P.C."/>
            <person name="Panaud O."/>
            <person name="Kellogg E.A."/>
            <person name="Brutnell T.P."/>
            <person name="Doust A.N."/>
            <person name="Tuskan G.A."/>
            <person name="Rokhsar D."/>
            <person name="Devos K.M."/>
        </authorList>
    </citation>
    <scope>NUCLEOTIDE SEQUENCE [LARGE SCALE GENOMIC DNA]</scope>
    <source>
        <strain evidence="3">cv. Yugu1</strain>
    </source>
</reference>
<sequence length="185" mass="19167">MEMEQWSSPMTFIRDAAASTCSLRCMPDAASAGPPARRTAACPAHAPRPPPPTSCARTPPAQAASVACCLRPHAAGAGSQGAAAQSECGKGPCSVRSESKLQLRWDVGGARASLPRRMGNGQQAAGQAGSLSFEFMAGDTCCCCCLLLAAATGMYEPAATIERRNNSQQRCTGEKMIRLGGIIVH</sequence>
<dbReference type="HOGENOM" id="CLU_1463653_0_0_1"/>
<dbReference type="AlphaFoldDB" id="K3ZA03"/>
<evidence type="ECO:0000256" key="1">
    <source>
        <dbReference type="SAM" id="MobiDB-lite"/>
    </source>
</evidence>
<reference evidence="2" key="2">
    <citation type="submission" date="2018-08" db="UniProtKB">
        <authorList>
            <consortium name="EnsemblPlants"/>
        </authorList>
    </citation>
    <scope>IDENTIFICATION</scope>
    <source>
        <strain evidence="2">Yugu1</strain>
    </source>
</reference>
<organism evidence="2 3">
    <name type="scientific">Setaria italica</name>
    <name type="common">Foxtail millet</name>
    <name type="synonym">Panicum italicum</name>
    <dbReference type="NCBI Taxonomy" id="4555"/>
    <lineage>
        <taxon>Eukaryota</taxon>
        <taxon>Viridiplantae</taxon>
        <taxon>Streptophyta</taxon>
        <taxon>Embryophyta</taxon>
        <taxon>Tracheophyta</taxon>
        <taxon>Spermatophyta</taxon>
        <taxon>Magnoliopsida</taxon>
        <taxon>Liliopsida</taxon>
        <taxon>Poales</taxon>
        <taxon>Poaceae</taxon>
        <taxon>PACMAD clade</taxon>
        <taxon>Panicoideae</taxon>
        <taxon>Panicodae</taxon>
        <taxon>Paniceae</taxon>
        <taxon>Cenchrinae</taxon>
        <taxon>Setaria</taxon>
    </lineage>
</organism>
<evidence type="ECO:0000313" key="3">
    <source>
        <dbReference type="Proteomes" id="UP000004995"/>
    </source>
</evidence>